<evidence type="ECO:0000256" key="1">
    <source>
        <dbReference type="ARBA" id="ARBA00006461"/>
    </source>
</evidence>
<comment type="similarity">
    <text evidence="1">Belongs to the SPT2 family.</text>
</comment>
<dbReference type="EMBL" id="UFQS01002170">
    <property type="protein sequence ID" value="SSX13398.1"/>
    <property type="molecule type" value="Genomic_DNA"/>
</dbReference>
<feature type="compositionally biased region" description="Acidic residues" evidence="4">
    <location>
        <begin position="382"/>
        <end position="397"/>
    </location>
</feature>
<accession>A0A336L6E2</accession>
<evidence type="ECO:0000256" key="4">
    <source>
        <dbReference type="SAM" id="MobiDB-lite"/>
    </source>
</evidence>
<dbReference type="PANTHER" id="PTHR22691:SF8">
    <property type="entry name" value="PROTEIN SPT2 HOMOLOG"/>
    <property type="match status" value="1"/>
</dbReference>
<dbReference type="PANTHER" id="PTHR22691">
    <property type="entry name" value="YEAST SPT2-RELATED"/>
    <property type="match status" value="1"/>
</dbReference>
<reference evidence="7" key="2">
    <citation type="submission" date="2018-07" db="EMBL/GenBank/DDBJ databases">
        <authorList>
            <person name="Quirk P.G."/>
            <person name="Krulwich T.A."/>
        </authorList>
    </citation>
    <scope>NUCLEOTIDE SEQUENCE</scope>
</reference>
<dbReference type="GO" id="GO:0006360">
    <property type="term" value="P:transcription by RNA polymerase I"/>
    <property type="evidence" value="ECO:0007669"/>
    <property type="project" value="TreeGrafter"/>
</dbReference>
<dbReference type="InterPro" id="IPR013256">
    <property type="entry name" value="Chromatin_SPT2"/>
</dbReference>
<dbReference type="AlphaFoldDB" id="A0A336L6E2"/>
<feature type="domain" description="SPT2 homolog N-terminal" evidence="5">
    <location>
        <begin position="1"/>
        <end position="90"/>
    </location>
</feature>
<dbReference type="Pfam" id="PF08243">
    <property type="entry name" value="SPT2"/>
    <property type="match status" value="1"/>
</dbReference>
<name>A0A336L6E2_CULSO</name>
<evidence type="ECO:0000256" key="2">
    <source>
        <dbReference type="ARBA" id="ARBA00013786"/>
    </source>
</evidence>
<dbReference type="SMART" id="SM00784">
    <property type="entry name" value="SPT2"/>
    <property type="match status" value="1"/>
</dbReference>
<organism evidence="6">
    <name type="scientific">Culicoides sonorensis</name>
    <name type="common">Biting midge</name>
    <dbReference type="NCBI Taxonomy" id="179676"/>
    <lineage>
        <taxon>Eukaryota</taxon>
        <taxon>Metazoa</taxon>
        <taxon>Ecdysozoa</taxon>
        <taxon>Arthropoda</taxon>
        <taxon>Hexapoda</taxon>
        <taxon>Insecta</taxon>
        <taxon>Pterygota</taxon>
        <taxon>Neoptera</taxon>
        <taxon>Endopterygota</taxon>
        <taxon>Diptera</taxon>
        <taxon>Nematocera</taxon>
        <taxon>Chironomoidea</taxon>
        <taxon>Ceratopogonidae</taxon>
        <taxon>Ceratopogoninae</taxon>
        <taxon>Culicoides</taxon>
        <taxon>Monoculicoides</taxon>
    </lineage>
</organism>
<evidence type="ECO:0000259" key="5">
    <source>
        <dbReference type="Pfam" id="PF22878"/>
    </source>
</evidence>
<reference evidence="6" key="1">
    <citation type="submission" date="2018-04" db="EMBL/GenBank/DDBJ databases">
        <authorList>
            <person name="Go L.Y."/>
            <person name="Mitchell J.A."/>
        </authorList>
    </citation>
    <scope>NUCLEOTIDE SEQUENCE</scope>
    <source>
        <tissue evidence="6">Whole organism</tissue>
    </source>
</reference>
<feature type="region of interest" description="Disordered" evidence="4">
    <location>
        <begin position="357"/>
        <end position="397"/>
    </location>
</feature>
<proteinExistence type="inferred from homology"/>
<dbReference type="GO" id="GO:0005730">
    <property type="term" value="C:nucleolus"/>
    <property type="evidence" value="ECO:0007669"/>
    <property type="project" value="TreeGrafter"/>
</dbReference>
<gene>
    <name evidence="6" type="primary">CSON005491</name>
</gene>
<dbReference type="VEuPathDB" id="VectorBase:CSON005491"/>
<dbReference type="OMA" id="XATLAGR"/>
<evidence type="ECO:0000256" key="3">
    <source>
        <dbReference type="ARBA" id="ARBA00023054"/>
    </source>
</evidence>
<protein>
    <recommendedName>
        <fullName evidence="2">Protein SPT2 homolog</fullName>
    </recommendedName>
</protein>
<dbReference type="Pfam" id="PF22878">
    <property type="entry name" value="SPT2_N"/>
    <property type="match status" value="1"/>
</dbReference>
<keyword evidence="3" id="KW-0175">Coiled coil</keyword>
<dbReference type="GO" id="GO:0003677">
    <property type="term" value="F:DNA binding"/>
    <property type="evidence" value="ECO:0007669"/>
    <property type="project" value="TreeGrafter"/>
</dbReference>
<dbReference type="EMBL" id="UFQT01002170">
    <property type="protein sequence ID" value="SSX32832.1"/>
    <property type="molecule type" value="Genomic_DNA"/>
</dbReference>
<dbReference type="GO" id="GO:0006334">
    <property type="term" value="P:nucleosome assembly"/>
    <property type="evidence" value="ECO:0007669"/>
    <property type="project" value="TreeGrafter"/>
</dbReference>
<sequence>MNFSEILNLANNNTNNNNKKDGHFYKSKFTAPKKESKEKRLSANIQRFLQKKQAEQLQKIKAEAEKKNTLIAMRDTKQKNKIKKMLKVIKSADKSVIEDAKDVNDTAITLQGPDQPDEDDYGYESVEAKAFYAKLMEKYKKNSCSLEKISSTCNDSKKFGSSMEETLERTKIELRTTRFSKTDGSVVKSKTETITNNLNESVNSKKNPSLKKAPKPLAFNDLLKLAEQKQYEPIQIQIPATSKQEERLMSKKEKIEFEEKLRYLKKRKFEAKHEIGKTLPKTKSKDDVVKQIIVSSKVKPHLVQKNNEKSNTKFLNKNTTKISMSSISSSVLKNQTKTNLGKVIPKEVQLSKVMKKKYQHKNLDQKSKNNKNNNKLKIKDYDSEENESDMDSFIDDDGAEDVSSYIQEIFGYDKSKYRDDESDDEKMESNFAQQMKEESISKKIGILEDLEDMRQEELAKKKKLAEKKKKKRI</sequence>
<dbReference type="InterPro" id="IPR054552">
    <property type="entry name" value="SPT2_N"/>
</dbReference>
<evidence type="ECO:0000313" key="6">
    <source>
        <dbReference type="EMBL" id="SSX13398.1"/>
    </source>
</evidence>
<dbReference type="GO" id="GO:0042393">
    <property type="term" value="F:histone binding"/>
    <property type="evidence" value="ECO:0007669"/>
    <property type="project" value="TreeGrafter"/>
</dbReference>
<evidence type="ECO:0000313" key="7">
    <source>
        <dbReference type="EMBL" id="SSX32832.1"/>
    </source>
</evidence>